<dbReference type="EMBL" id="LAZR01001682">
    <property type="protein sequence ID" value="KKN40847.1"/>
    <property type="molecule type" value="Genomic_DNA"/>
</dbReference>
<keyword evidence="2" id="KW-0698">rRNA processing</keyword>
<dbReference type="HAMAP" id="MF_00039">
    <property type="entry name" value="Adenylate_kinase_AK6"/>
    <property type="match status" value="1"/>
</dbReference>
<dbReference type="InterPro" id="IPR027417">
    <property type="entry name" value="P-loop_NTPase"/>
</dbReference>
<evidence type="ECO:0000256" key="5">
    <source>
        <dbReference type="ARBA" id="ARBA00022777"/>
    </source>
</evidence>
<keyword evidence="5" id="KW-0418">Kinase</keyword>
<evidence type="ECO:0000256" key="6">
    <source>
        <dbReference type="ARBA" id="ARBA00022840"/>
    </source>
</evidence>
<dbReference type="PANTHER" id="PTHR12595:SF0">
    <property type="entry name" value="ADENYLATE KINASE ISOENZYME 6"/>
    <property type="match status" value="1"/>
</dbReference>
<dbReference type="Pfam" id="PF13238">
    <property type="entry name" value="AAA_18"/>
    <property type="match status" value="1"/>
</dbReference>
<organism evidence="7">
    <name type="scientific">marine sediment metagenome</name>
    <dbReference type="NCBI Taxonomy" id="412755"/>
    <lineage>
        <taxon>unclassified sequences</taxon>
        <taxon>metagenomes</taxon>
        <taxon>ecological metagenomes</taxon>
    </lineage>
</organism>
<keyword evidence="4" id="KW-0547">Nucleotide-binding</keyword>
<accession>A0A0F9QV53</accession>
<dbReference type="GO" id="GO:0016887">
    <property type="term" value="F:ATP hydrolysis activity"/>
    <property type="evidence" value="ECO:0007669"/>
    <property type="project" value="InterPro"/>
</dbReference>
<dbReference type="PANTHER" id="PTHR12595">
    <property type="entry name" value="POS9-ACTIVATING FACTOR FAP7-RELATED"/>
    <property type="match status" value="1"/>
</dbReference>
<dbReference type="GO" id="GO:0004017">
    <property type="term" value="F:AMP kinase activity"/>
    <property type="evidence" value="ECO:0007669"/>
    <property type="project" value="InterPro"/>
</dbReference>
<dbReference type="GO" id="GO:0005524">
    <property type="term" value="F:ATP binding"/>
    <property type="evidence" value="ECO:0007669"/>
    <property type="project" value="UniProtKB-KW"/>
</dbReference>
<evidence type="ECO:0000256" key="4">
    <source>
        <dbReference type="ARBA" id="ARBA00022741"/>
    </source>
</evidence>
<name>A0A0F9QV53_9ZZZZ</name>
<dbReference type="Gene3D" id="3.40.50.300">
    <property type="entry name" value="P-loop containing nucleotide triphosphate hydrolases"/>
    <property type="match status" value="1"/>
</dbReference>
<reference evidence="7" key="1">
    <citation type="journal article" date="2015" name="Nature">
        <title>Complex archaea that bridge the gap between prokaryotes and eukaryotes.</title>
        <authorList>
            <person name="Spang A."/>
            <person name="Saw J.H."/>
            <person name="Jorgensen S.L."/>
            <person name="Zaremba-Niedzwiedzka K."/>
            <person name="Martijn J."/>
            <person name="Lind A.E."/>
            <person name="van Eijk R."/>
            <person name="Schleper C."/>
            <person name="Guy L."/>
            <person name="Ettema T.J."/>
        </authorList>
    </citation>
    <scope>NUCLEOTIDE SEQUENCE</scope>
</reference>
<dbReference type="AlphaFoldDB" id="A0A0F9QV53"/>
<evidence type="ECO:0000256" key="1">
    <source>
        <dbReference type="ARBA" id="ARBA00022517"/>
    </source>
</evidence>
<comment type="caution">
    <text evidence="7">The sequence shown here is derived from an EMBL/GenBank/DDBJ whole genome shotgun (WGS) entry which is preliminary data.</text>
</comment>
<gene>
    <name evidence="7" type="ORF">LCGC14_0729180</name>
</gene>
<evidence type="ECO:0000313" key="7">
    <source>
        <dbReference type="EMBL" id="KKN40847.1"/>
    </source>
</evidence>
<evidence type="ECO:0000256" key="2">
    <source>
        <dbReference type="ARBA" id="ARBA00022552"/>
    </source>
</evidence>
<keyword evidence="1" id="KW-0690">Ribosome biogenesis</keyword>
<dbReference type="SUPFAM" id="SSF52540">
    <property type="entry name" value="P-loop containing nucleoside triphosphate hydrolases"/>
    <property type="match status" value="1"/>
</dbReference>
<dbReference type="InterPro" id="IPR020618">
    <property type="entry name" value="Adenyl_kinase_AK6"/>
</dbReference>
<dbReference type="GO" id="GO:0006364">
    <property type="term" value="P:rRNA processing"/>
    <property type="evidence" value="ECO:0007669"/>
    <property type="project" value="UniProtKB-KW"/>
</dbReference>
<evidence type="ECO:0008006" key="8">
    <source>
        <dbReference type="Google" id="ProtNLM"/>
    </source>
</evidence>
<protein>
    <recommendedName>
        <fullName evidence="8">Adenylate kinase</fullName>
    </recommendedName>
</protein>
<keyword evidence="6" id="KW-0067">ATP-binding</keyword>
<proteinExistence type="inferred from homology"/>
<keyword evidence="3" id="KW-0808">Transferase</keyword>
<sequence>MKNIIISGTPGCGKTSVSKVVSKRLNAQIISLNEVASSDNFSFEFDKERETYIVDFKILMPFIIKEINNIKELNPPYLIIEGHFADVIPDDLIDIAFILRCNPDELCERLKDRNYKNNKITENVQAEILGNCVNYFLKKNIKYPFFEIDTSNKSIESVADTIIDIIISNKNTNNYAQKYHVGHVDWLEKLFQDNRLNDYFE</sequence>
<evidence type="ECO:0000256" key="3">
    <source>
        <dbReference type="ARBA" id="ARBA00022679"/>
    </source>
</evidence>